<keyword evidence="14" id="KW-1185">Reference proteome</keyword>
<dbReference type="GO" id="GO:0006508">
    <property type="term" value="P:proteolysis"/>
    <property type="evidence" value="ECO:0007669"/>
    <property type="project" value="UniProtKB-KW"/>
</dbReference>
<keyword evidence="2" id="KW-0645">Protease</keyword>
<keyword evidence="10" id="KW-0472">Membrane</keyword>
<dbReference type="GO" id="GO:0008658">
    <property type="term" value="F:penicillin binding"/>
    <property type="evidence" value="ECO:0007669"/>
    <property type="project" value="InterPro"/>
</dbReference>
<gene>
    <name evidence="13" type="ORF">BJ998_003912</name>
</gene>
<evidence type="ECO:0000256" key="2">
    <source>
        <dbReference type="ARBA" id="ARBA00022670"/>
    </source>
</evidence>
<keyword evidence="3" id="KW-0328">Glycosyltransferase</keyword>
<dbReference type="InterPro" id="IPR012338">
    <property type="entry name" value="Beta-lactam/transpept-like"/>
</dbReference>
<organism evidence="13 14">
    <name type="scientific">Kutzneria kofuensis</name>
    <dbReference type="NCBI Taxonomy" id="103725"/>
    <lineage>
        <taxon>Bacteria</taxon>
        <taxon>Bacillati</taxon>
        <taxon>Actinomycetota</taxon>
        <taxon>Actinomycetes</taxon>
        <taxon>Pseudonocardiales</taxon>
        <taxon>Pseudonocardiaceae</taxon>
        <taxon>Kutzneria</taxon>
    </lineage>
</organism>
<dbReference type="InterPro" id="IPR050396">
    <property type="entry name" value="Glycosyltr_51/Transpeptidase"/>
</dbReference>
<feature type="compositionally biased region" description="Polar residues" evidence="9">
    <location>
        <begin position="120"/>
        <end position="129"/>
    </location>
</feature>
<feature type="compositionally biased region" description="Low complexity" evidence="9">
    <location>
        <begin position="852"/>
        <end position="881"/>
    </location>
</feature>
<accession>A0A7W9NHY4</accession>
<protein>
    <submittedName>
        <fullName evidence="13">Membrane peptidoglycan carboxypeptidase</fullName>
    </submittedName>
</protein>
<feature type="region of interest" description="Disordered" evidence="9">
    <location>
        <begin position="1"/>
        <end position="132"/>
    </location>
</feature>
<feature type="domain" description="Glycosyl transferase family 51" evidence="12">
    <location>
        <begin position="235"/>
        <end position="405"/>
    </location>
</feature>
<feature type="region of interest" description="Disordered" evidence="9">
    <location>
        <begin position="852"/>
        <end position="923"/>
    </location>
</feature>
<dbReference type="EMBL" id="JACHIR010000001">
    <property type="protein sequence ID" value="MBB5892716.1"/>
    <property type="molecule type" value="Genomic_DNA"/>
</dbReference>
<evidence type="ECO:0000256" key="9">
    <source>
        <dbReference type="SAM" id="MobiDB-lite"/>
    </source>
</evidence>
<keyword evidence="10" id="KW-0812">Transmembrane</keyword>
<sequence>MSDERGDEAQWPSFDESEQPGRRGGGQPAWPGEQPPTSRVPGGRPPVPPSQQPTARGPNTPPRGYPGQQPPRRPMGPGGQGGPPPPMGRGGRPGPGGPGPNGMAGRPPGPGQRGGPNAPTQRTPFNQPTDMLPPVHEEFQREPELMTHREHDLPPGAGDYIEPDEYLDNEYDEALLRKKRIWRRVRRGAYVLAAVGFVGPIVAFIITYFMVEPPDPQTVLNQQQTMTIYYADGSVMATLGPSTGGDRTILPIDKIPPVVRHAVEAAEDETFETNSGFDIKGIGRAVLGQLTGGGGGGSGITQQYVKKATGNEDHTYTRKWTELVKSIKMSQQQSKDQILAAYMNTVYFGRGAYGIQAAAQAYFGVNIDQVNPSQAAFLAGCINVPAYNEDPKWTNTRWSYTMGRMVANGWLSQADRAKYPEQPKPIPNSSDDGGALPGPTVFVVRQILAEAADPDFGIGMDRPTLQKMGAQIHTTIDKKAMDQAVKANETVMAKDTPHNPNIASALVSIDPKTGGIVAWYGGPDPKKFSYDMANTPNQPGSSFKPYVFLAGMRANSQIGINSLYDGHSPQTIAGQVINNSDGEECPQNPCSVKQAMTLSINTVFYKMADDIGATTVRQAALDAGIAPKQTIAGNTQPALLPPGGSQPADGIALGQYEVRPRDMAQGYATLANGGMYIPSHFITSIQDSTGGTPYDSKANPKLTPTQAFDKTDSVKNAQLARNVTESMLDVAKSSCADPAHTTCANVGTRPLAAKTGTAQYEKTKHNANAWMVGYTPQVVTAVWVGNNNGVAPIYGFYNNKIGPSQNYDIYGREEPAYIWKMYMADYLQGKPVEQFPAFKDLGGKGNFSGITTTTQPTVTTTTGATTTTTTTDTDGESPTSTKHTKPTNPCDFFNCPTTETTTTTKGGGGGVGPGGGGGFPGGG</sequence>
<dbReference type="InterPro" id="IPR001264">
    <property type="entry name" value="Glyco_trans_51"/>
</dbReference>
<evidence type="ECO:0000256" key="3">
    <source>
        <dbReference type="ARBA" id="ARBA00022676"/>
    </source>
</evidence>
<comment type="caution">
    <text evidence="13">The sequence shown here is derived from an EMBL/GenBank/DDBJ whole genome shotgun (WGS) entry which is preliminary data.</text>
</comment>
<evidence type="ECO:0000313" key="14">
    <source>
        <dbReference type="Proteomes" id="UP000585638"/>
    </source>
</evidence>
<feature type="compositionally biased region" description="Gly residues" evidence="9">
    <location>
        <begin position="905"/>
        <end position="923"/>
    </location>
</feature>
<dbReference type="GO" id="GO:0009252">
    <property type="term" value="P:peptidoglycan biosynthetic process"/>
    <property type="evidence" value="ECO:0007669"/>
    <property type="project" value="TreeGrafter"/>
</dbReference>
<reference evidence="13 14" key="1">
    <citation type="submission" date="2020-08" db="EMBL/GenBank/DDBJ databases">
        <title>Sequencing the genomes of 1000 actinobacteria strains.</title>
        <authorList>
            <person name="Klenk H.-P."/>
        </authorList>
    </citation>
    <scope>NUCLEOTIDE SEQUENCE [LARGE SCALE GENOMIC DNA]</scope>
    <source>
        <strain evidence="13 14">DSM 43851</strain>
    </source>
</reference>
<feature type="compositionally biased region" description="Pro residues" evidence="9">
    <location>
        <begin position="59"/>
        <end position="74"/>
    </location>
</feature>
<evidence type="ECO:0000256" key="10">
    <source>
        <dbReference type="SAM" id="Phobius"/>
    </source>
</evidence>
<dbReference type="PANTHER" id="PTHR32282:SF34">
    <property type="entry name" value="PENICILLIN-BINDING PROTEIN 1A"/>
    <property type="match status" value="1"/>
</dbReference>
<evidence type="ECO:0000256" key="1">
    <source>
        <dbReference type="ARBA" id="ARBA00022645"/>
    </source>
</evidence>
<keyword evidence="4" id="KW-0808">Transferase</keyword>
<dbReference type="InterPro" id="IPR001460">
    <property type="entry name" value="PCN-bd_Tpept"/>
</dbReference>
<dbReference type="GO" id="GO:0009002">
    <property type="term" value="F:serine-type D-Ala-D-Ala carboxypeptidase activity"/>
    <property type="evidence" value="ECO:0007669"/>
    <property type="project" value="UniProtKB-EC"/>
</dbReference>
<keyword evidence="1 13" id="KW-0121">Carboxypeptidase</keyword>
<comment type="catalytic activity">
    <reaction evidence="7">
        <text>Preferential cleavage: (Ac)2-L-Lys-D-Ala-|-D-Ala. Also transpeptidation of peptidyl-alanyl moieties that are N-acyl substituents of D-alanine.</text>
        <dbReference type="EC" id="3.4.16.4"/>
    </reaction>
</comment>
<feature type="transmembrane region" description="Helical" evidence="10">
    <location>
        <begin position="188"/>
        <end position="211"/>
    </location>
</feature>
<evidence type="ECO:0000259" key="11">
    <source>
        <dbReference type="Pfam" id="PF00905"/>
    </source>
</evidence>
<feature type="compositionally biased region" description="Gly residues" evidence="9">
    <location>
        <begin position="88"/>
        <end position="102"/>
    </location>
</feature>
<dbReference type="InterPro" id="IPR023346">
    <property type="entry name" value="Lysozyme-like_dom_sf"/>
</dbReference>
<dbReference type="Proteomes" id="UP000585638">
    <property type="component" value="Unassembled WGS sequence"/>
</dbReference>
<dbReference type="RefSeq" id="WP_184863628.1">
    <property type="nucleotide sequence ID" value="NZ_BAAAWY010000001.1"/>
</dbReference>
<evidence type="ECO:0000256" key="4">
    <source>
        <dbReference type="ARBA" id="ARBA00022679"/>
    </source>
</evidence>
<dbReference type="AlphaFoldDB" id="A0A7W9NHY4"/>
<evidence type="ECO:0000259" key="12">
    <source>
        <dbReference type="Pfam" id="PF00912"/>
    </source>
</evidence>
<dbReference type="GO" id="GO:0008955">
    <property type="term" value="F:peptidoglycan glycosyltransferase activity"/>
    <property type="evidence" value="ECO:0007669"/>
    <property type="project" value="UniProtKB-EC"/>
</dbReference>
<keyword evidence="6" id="KW-0511">Multifunctional enzyme</keyword>
<dbReference type="SUPFAM" id="SSF53955">
    <property type="entry name" value="Lysozyme-like"/>
    <property type="match status" value="1"/>
</dbReference>
<keyword evidence="5" id="KW-0378">Hydrolase</keyword>
<name>A0A7W9NHY4_9PSEU</name>
<evidence type="ECO:0000256" key="5">
    <source>
        <dbReference type="ARBA" id="ARBA00022801"/>
    </source>
</evidence>
<dbReference type="SUPFAM" id="SSF56601">
    <property type="entry name" value="beta-lactamase/transpeptidase-like"/>
    <property type="match status" value="1"/>
</dbReference>
<keyword evidence="10" id="KW-1133">Transmembrane helix</keyword>
<evidence type="ECO:0000256" key="8">
    <source>
        <dbReference type="ARBA" id="ARBA00049902"/>
    </source>
</evidence>
<evidence type="ECO:0000313" key="13">
    <source>
        <dbReference type="EMBL" id="MBB5892716.1"/>
    </source>
</evidence>
<dbReference type="InterPro" id="IPR036950">
    <property type="entry name" value="PBP_transglycosylase"/>
</dbReference>
<evidence type="ECO:0000256" key="7">
    <source>
        <dbReference type="ARBA" id="ARBA00034000"/>
    </source>
</evidence>
<dbReference type="Gene3D" id="1.10.3810.10">
    <property type="entry name" value="Biosynthetic peptidoglycan transglycosylase-like"/>
    <property type="match status" value="1"/>
</dbReference>
<comment type="catalytic activity">
    <reaction evidence="8">
        <text>[GlcNAc-(1-&gt;4)-Mur2Ac(oyl-L-Ala-gamma-D-Glu-L-Lys-D-Ala-D-Ala)](n)-di-trans,octa-cis-undecaprenyl diphosphate + beta-D-GlcNAc-(1-&gt;4)-Mur2Ac(oyl-L-Ala-gamma-D-Glu-L-Lys-D-Ala-D-Ala)-di-trans,octa-cis-undecaprenyl diphosphate = [GlcNAc-(1-&gt;4)-Mur2Ac(oyl-L-Ala-gamma-D-Glu-L-Lys-D-Ala-D-Ala)](n+1)-di-trans,octa-cis-undecaprenyl diphosphate + di-trans,octa-cis-undecaprenyl diphosphate + H(+)</text>
        <dbReference type="Rhea" id="RHEA:23708"/>
        <dbReference type="Rhea" id="RHEA-COMP:9602"/>
        <dbReference type="Rhea" id="RHEA-COMP:9603"/>
        <dbReference type="ChEBI" id="CHEBI:15378"/>
        <dbReference type="ChEBI" id="CHEBI:58405"/>
        <dbReference type="ChEBI" id="CHEBI:60033"/>
        <dbReference type="ChEBI" id="CHEBI:78435"/>
        <dbReference type="EC" id="2.4.99.28"/>
    </reaction>
</comment>
<proteinExistence type="predicted"/>
<dbReference type="Pfam" id="PF00905">
    <property type="entry name" value="Transpeptidase"/>
    <property type="match status" value="1"/>
</dbReference>
<dbReference type="PANTHER" id="PTHR32282">
    <property type="entry name" value="BINDING PROTEIN TRANSPEPTIDASE, PUTATIVE-RELATED"/>
    <property type="match status" value="1"/>
</dbReference>
<evidence type="ECO:0000256" key="6">
    <source>
        <dbReference type="ARBA" id="ARBA00023268"/>
    </source>
</evidence>
<feature type="domain" description="Penicillin-binding protein transpeptidase" evidence="11">
    <location>
        <begin position="506"/>
        <end position="782"/>
    </location>
</feature>
<dbReference type="Pfam" id="PF00912">
    <property type="entry name" value="Transgly"/>
    <property type="match status" value="1"/>
</dbReference>
<dbReference type="GO" id="GO:0030288">
    <property type="term" value="C:outer membrane-bounded periplasmic space"/>
    <property type="evidence" value="ECO:0007669"/>
    <property type="project" value="TreeGrafter"/>
</dbReference>
<dbReference type="Gene3D" id="3.40.710.10">
    <property type="entry name" value="DD-peptidase/beta-lactamase superfamily"/>
    <property type="match status" value="1"/>
</dbReference>